<dbReference type="PROSITE" id="PS50118">
    <property type="entry name" value="HMG_BOX_2"/>
    <property type="match status" value="1"/>
</dbReference>
<reference evidence="6" key="1">
    <citation type="submission" date="2019-01" db="EMBL/GenBank/DDBJ databases">
        <title>Draft genome sequences of three monokaryotic isolates of the white-rot basidiomycete fungus Dichomitus squalens.</title>
        <authorList>
            <consortium name="DOE Joint Genome Institute"/>
            <person name="Lopez S.C."/>
            <person name="Andreopoulos B."/>
            <person name="Pangilinan J."/>
            <person name="Lipzen A."/>
            <person name="Riley R."/>
            <person name="Ahrendt S."/>
            <person name="Ng V."/>
            <person name="Barry K."/>
            <person name="Daum C."/>
            <person name="Grigoriev I.V."/>
            <person name="Hilden K.S."/>
            <person name="Makela M.R."/>
            <person name="de Vries R.P."/>
        </authorList>
    </citation>
    <scope>NUCLEOTIDE SEQUENCE [LARGE SCALE GENOMIC DNA]</scope>
    <source>
        <strain evidence="6">OM18370.1</strain>
    </source>
</reference>
<protein>
    <recommendedName>
        <fullName evidence="5">HMG box domain-containing protein</fullName>
    </recommendedName>
</protein>
<organism evidence="6">
    <name type="scientific">Dichomitus squalens</name>
    <dbReference type="NCBI Taxonomy" id="114155"/>
    <lineage>
        <taxon>Eukaryota</taxon>
        <taxon>Fungi</taxon>
        <taxon>Dikarya</taxon>
        <taxon>Basidiomycota</taxon>
        <taxon>Agaricomycotina</taxon>
        <taxon>Agaricomycetes</taxon>
        <taxon>Polyporales</taxon>
        <taxon>Polyporaceae</taxon>
        <taxon>Dichomitus</taxon>
    </lineage>
</organism>
<dbReference type="SUPFAM" id="SSF47095">
    <property type="entry name" value="HMG-box"/>
    <property type="match status" value="1"/>
</dbReference>
<feature type="compositionally biased region" description="Low complexity" evidence="4">
    <location>
        <begin position="261"/>
        <end position="275"/>
    </location>
</feature>
<feature type="region of interest" description="Disordered" evidence="4">
    <location>
        <begin position="37"/>
        <end position="87"/>
    </location>
</feature>
<evidence type="ECO:0000259" key="5">
    <source>
        <dbReference type="PROSITE" id="PS50118"/>
    </source>
</evidence>
<dbReference type="InterPro" id="IPR036910">
    <property type="entry name" value="HMG_box_dom_sf"/>
</dbReference>
<keyword evidence="1 3" id="KW-0238">DNA-binding</keyword>
<dbReference type="GO" id="GO:0000981">
    <property type="term" value="F:DNA-binding transcription factor activity, RNA polymerase II-specific"/>
    <property type="evidence" value="ECO:0007669"/>
    <property type="project" value="TreeGrafter"/>
</dbReference>
<evidence type="ECO:0000313" key="6">
    <source>
        <dbReference type="EMBL" id="TBU25444.1"/>
    </source>
</evidence>
<evidence type="ECO:0000256" key="1">
    <source>
        <dbReference type="ARBA" id="ARBA00023125"/>
    </source>
</evidence>
<dbReference type="GO" id="GO:0005634">
    <property type="term" value="C:nucleus"/>
    <property type="evidence" value="ECO:0007669"/>
    <property type="project" value="UniProtKB-UniRule"/>
</dbReference>
<dbReference type="Proteomes" id="UP000292957">
    <property type="component" value="Unassembled WGS sequence"/>
</dbReference>
<dbReference type="CDD" id="cd01389">
    <property type="entry name" value="HMG-box_ROX1-like"/>
    <property type="match status" value="1"/>
</dbReference>
<dbReference type="AlphaFoldDB" id="A0A4Q9MDP3"/>
<dbReference type="GO" id="GO:0000978">
    <property type="term" value="F:RNA polymerase II cis-regulatory region sequence-specific DNA binding"/>
    <property type="evidence" value="ECO:0007669"/>
    <property type="project" value="TreeGrafter"/>
</dbReference>
<evidence type="ECO:0000256" key="3">
    <source>
        <dbReference type="PROSITE-ProRule" id="PRU00267"/>
    </source>
</evidence>
<sequence length="499" mass="54654">MPAERVRHAKRNAAQDPLLTSTLSVDPSAAATSIAFAPNVTPGTFNDPPSPTESNAESLLFPASEGGTATRRAAHAKKKPENHIPRPPNAFILFRSSFIKNQHVSSEVETNHSTLSKIIGLTWQNLPHEERQIWHAKAKVALDEHKRKFPQYAFRPLHTKGKTPTEKRKVREVEPKDLKRCAKIAQLLIEGKKGADLDAAIQEFDKNHVPEVVTRFEAPITARHYRRSSSAPAPDTEHSHPPSVKQEEEASPPSTRKAKARSSSSQPEASRSSPAYECSTPSPPSEADTESDFYSSPSSPFSPTTIYSLPPTNPSFDFSTFSFDSADATPAMSFQACDPLDQRNTYEVYTQDSQESYVSATEMFDPRCLTVDTSFMDTDSWTTSSSPLSSIPGTPQTYSMVHTPCDPTSVMESCFNQTLSDVFDPSAEFLPQQQGTQLYPAGVPTYCTPASIDMGYGTQDFGGVPPKGDFFSYGRQALEASVDAAFAPTYLTSVSTFAM</sequence>
<dbReference type="InterPro" id="IPR009071">
    <property type="entry name" value="HMG_box_dom"/>
</dbReference>
<feature type="DNA-binding region" description="HMG box" evidence="3">
    <location>
        <begin position="84"/>
        <end position="153"/>
    </location>
</feature>
<name>A0A4Q9MDP3_9APHY</name>
<keyword evidence="2 3" id="KW-0539">Nucleus</keyword>
<feature type="region of interest" description="Disordered" evidence="4">
    <location>
        <begin position="1"/>
        <end position="20"/>
    </location>
</feature>
<accession>A0A4Q9MDP3</accession>
<dbReference type="PANTHER" id="PTHR45789:SF2">
    <property type="entry name" value="FI18025P1"/>
    <property type="match status" value="1"/>
</dbReference>
<feature type="domain" description="HMG box" evidence="5">
    <location>
        <begin position="84"/>
        <end position="153"/>
    </location>
</feature>
<dbReference type="Gene3D" id="1.10.30.10">
    <property type="entry name" value="High mobility group box domain"/>
    <property type="match status" value="1"/>
</dbReference>
<feature type="compositionally biased region" description="Basic and acidic residues" evidence="4">
    <location>
        <begin position="235"/>
        <end position="248"/>
    </location>
</feature>
<dbReference type="PANTHER" id="PTHR45789">
    <property type="entry name" value="FI18025P1"/>
    <property type="match status" value="1"/>
</dbReference>
<gene>
    <name evidence="6" type="ORF">BD311DRAFT_741179</name>
</gene>
<feature type="region of interest" description="Disordered" evidence="4">
    <location>
        <begin position="223"/>
        <end position="308"/>
    </location>
</feature>
<dbReference type="EMBL" id="ML143461">
    <property type="protein sequence ID" value="TBU25444.1"/>
    <property type="molecule type" value="Genomic_DNA"/>
</dbReference>
<evidence type="ECO:0000256" key="2">
    <source>
        <dbReference type="ARBA" id="ARBA00023242"/>
    </source>
</evidence>
<dbReference type="Pfam" id="PF00505">
    <property type="entry name" value="HMG_box"/>
    <property type="match status" value="1"/>
</dbReference>
<proteinExistence type="predicted"/>
<evidence type="ECO:0000256" key="4">
    <source>
        <dbReference type="SAM" id="MobiDB-lite"/>
    </source>
</evidence>
<dbReference type="OrthoDB" id="6247875at2759"/>
<dbReference type="InterPro" id="IPR051356">
    <property type="entry name" value="SOX/SOX-like_TF"/>
</dbReference>
<feature type="compositionally biased region" description="Low complexity" evidence="4">
    <location>
        <begin position="292"/>
        <end position="308"/>
    </location>
</feature>
<dbReference type="SMART" id="SM00398">
    <property type="entry name" value="HMG"/>
    <property type="match status" value="1"/>
</dbReference>